<evidence type="ECO:0008006" key="4">
    <source>
        <dbReference type="Google" id="ProtNLM"/>
    </source>
</evidence>
<organism evidence="2 3">
    <name type="scientific">Sesamum alatum</name>
    <dbReference type="NCBI Taxonomy" id="300844"/>
    <lineage>
        <taxon>Eukaryota</taxon>
        <taxon>Viridiplantae</taxon>
        <taxon>Streptophyta</taxon>
        <taxon>Embryophyta</taxon>
        <taxon>Tracheophyta</taxon>
        <taxon>Spermatophyta</taxon>
        <taxon>Magnoliopsida</taxon>
        <taxon>eudicotyledons</taxon>
        <taxon>Gunneridae</taxon>
        <taxon>Pentapetalae</taxon>
        <taxon>asterids</taxon>
        <taxon>lamiids</taxon>
        <taxon>Lamiales</taxon>
        <taxon>Pedaliaceae</taxon>
        <taxon>Sesamum</taxon>
    </lineage>
</organism>
<protein>
    <recommendedName>
        <fullName evidence="4">Endonuclease/exonuclease/phosphatase domain-containing protein</fullName>
    </recommendedName>
</protein>
<feature type="region of interest" description="Disordered" evidence="1">
    <location>
        <begin position="70"/>
        <end position="160"/>
    </location>
</feature>
<evidence type="ECO:0000313" key="3">
    <source>
        <dbReference type="Proteomes" id="UP001293254"/>
    </source>
</evidence>
<dbReference type="PANTHER" id="PTHR33710:SF77">
    <property type="entry name" value="DNASE I-LIKE SUPERFAMILY PROTEIN"/>
    <property type="match status" value="1"/>
</dbReference>
<keyword evidence="3" id="KW-1185">Reference proteome</keyword>
<proteinExistence type="predicted"/>
<reference evidence="2" key="2">
    <citation type="journal article" date="2024" name="Plant">
        <title>Genomic evolution and insights into agronomic trait innovations of Sesamum species.</title>
        <authorList>
            <person name="Miao H."/>
            <person name="Wang L."/>
            <person name="Qu L."/>
            <person name="Liu H."/>
            <person name="Sun Y."/>
            <person name="Le M."/>
            <person name="Wang Q."/>
            <person name="Wei S."/>
            <person name="Zheng Y."/>
            <person name="Lin W."/>
            <person name="Duan Y."/>
            <person name="Cao H."/>
            <person name="Xiong S."/>
            <person name="Wang X."/>
            <person name="Wei L."/>
            <person name="Li C."/>
            <person name="Ma Q."/>
            <person name="Ju M."/>
            <person name="Zhao R."/>
            <person name="Li G."/>
            <person name="Mu C."/>
            <person name="Tian Q."/>
            <person name="Mei H."/>
            <person name="Zhang T."/>
            <person name="Gao T."/>
            <person name="Zhang H."/>
        </authorList>
    </citation>
    <scope>NUCLEOTIDE SEQUENCE</scope>
    <source>
        <strain evidence="2">3651</strain>
    </source>
</reference>
<name>A0AAE1Y2B9_9LAMI</name>
<reference evidence="2" key="1">
    <citation type="submission" date="2020-06" db="EMBL/GenBank/DDBJ databases">
        <authorList>
            <person name="Li T."/>
            <person name="Hu X."/>
            <person name="Zhang T."/>
            <person name="Song X."/>
            <person name="Zhang H."/>
            <person name="Dai N."/>
            <person name="Sheng W."/>
            <person name="Hou X."/>
            <person name="Wei L."/>
        </authorList>
    </citation>
    <scope>NUCLEOTIDE SEQUENCE</scope>
    <source>
        <strain evidence="2">3651</strain>
        <tissue evidence="2">Leaf</tissue>
    </source>
</reference>
<dbReference type="EMBL" id="JACGWO010000008">
    <property type="protein sequence ID" value="KAK4421949.1"/>
    <property type="molecule type" value="Genomic_DNA"/>
</dbReference>
<feature type="compositionally biased region" description="Basic and acidic residues" evidence="1">
    <location>
        <begin position="130"/>
        <end position="149"/>
    </location>
</feature>
<sequence>MERVFYARILVEVDASKPLVDTVEFIFPNGITRKQSMGTQPVIAGAAPVKPAVQVHVKKAQPANWTLVQRRHKRDNKSNAPQVVAGQPKPATVVPEPTLQPTGKDIQPQPEPSRQQHVKEDCVQQMPSQRPEKVLHTETVRSDSEDESHSFSSTQHFMPTGSSTAFMKPNDPKQKQKNNQLCLLGILETKLSASAVPRILNRSFPGWCHTDNFHTISDGRMLIIWNPAVIDVQPEDISLDSNPVWCKLDRVLLNNEWLEAGLQCNAHFSPPGCLSDHSPGIIPLFDPRAPKPKPFRFFNMWAEHLDFLAAIEAGWNMNVEGTPQFGLCRKLKALKRTLKSFNSLHYSHISIRAKQADLALQEAQLQLETNPGDAALQDRIEGP</sequence>
<dbReference type="Proteomes" id="UP001293254">
    <property type="component" value="Unassembled WGS sequence"/>
</dbReference>
<evidence type="ECO:0000313" key="2">
    <source>
        <dbReference type="EMBL" id="KAK4421949.1"/>
    </source>
</evidence>
<comment type="caution">
    <text evidence="2">The sequence shown here is derived from an EMBL/GenBank/DDBJ whole genome shotgun (WGS) entry which is preliminary data.</text>
</comment>
<gene>
    <name evidence="2" type="ORF">Salat_2145600</name>
</gene>
<dbReference type="PANTHER" id="PTHR33710">
    <property type="entry name" value="BNAC02G09200D PROTEIN"/>
    <property type="match status" value="1"/>
</dbReference>
<evidence type="ECO:0000256" key="1">
    <source>
        <dbReference type="SAM" id="MobiDB-lite"/>
    </source>
</evidence>
<dbReference type="AlphaFoldDB" id="A0AAE1Y2B9"/>
<accession>A0AAE1Y2B9</accession>